<dbReference type="InterPro" id="IPR053180">
    <property type="entry name" value="Ca-binding_acidic-repeat"/>
</dbReference>
<dbReference type="RefSeq" id="WP_283372030.1">
    <property type="nucleotide sequence ID" value="NZ_JASHID010000029.1"/>
</dbReference>
<protein>
    <submittedName>
        <fullName evidence="2">DUF11 domain-containing protein</fullName>
    </submittedName>
</protein>
<feature type="non-terminal residue" evidence="2">
    <location>
        <position position="1"/>
    </location>
</feature>
<comment type="caution">
    <text evidence="2">The sequence shown here is derived from an EMBL/GenBank/DDBJ whole genome shotgun (WGS) entry which is preliminary data.</text>
</comment>
<proteinExistence type="predicted"/>
<evidence type="ECO:0000313" key="2">
    <source>
        <dbReference type="EMBL" id="MDI9867375.1"/>
    </source>
</evidence>
<name>A0ABT6YUZ5_9BACT</name>
<gene>
    <name evidence="2" type="ORF">QM480_23735</name>
</gene>
<dbReference type="PANTHER" id="PTHR37467:SF1">
    <property type="entry name" value="EXPORTED CALCIUM-BINDING GLYCOPROTEIN"/>
    <property type="match status" value="1"/>
</dbReference>
<dbReference type="PANTHER" id="PTHR37467">
    <property type="entry name" value="EXPORTED CALCIUM-BINDING GLYCOPROTEIN-RELATED"/>
    <property type="match status" value="1"/>
</dbReference>
<evidence type="ECO:0000259" key="1">
    <source>
        <dbReference type="Pfam" id="PF01345"/>
    </source>
</evidence>
<reference evidence="2 3" key="1">
    <citation type="submission" date="2023-05" db="EMBL/GenBank/DDBJ databases">
        <title>Novel species of genus Flectobacillus isolated from stream in China.</title>
        <authorList>
            <person name="Lu H."/>
        </authorList>
    </citation>
    <scope>NUCLEOTIDE SEQUENCE [LARGE SCALE GENOMIC DNA]</scope>
    <source>
        <strain evidence="2 3">DC10W</strain>
    </source>
</reference>
<dbReference type="Proteomes" id="UP001236569">
    <property type="component" value="Unassembled WGS sequence"/>
</dbReference>
<accession>A0ABT6YUZ5</accession>
<dbReference type="InterPro" id="IPR001434">
    <property type="entry name" value="OmcB-like_DUF11"/>
</dbReference>
<feature type="domain" description="DUF11" evidence="1">
    <location>
        <begin position="602"/>
        <end position="716"/>
    </location>
</feature>
<organism evidence="2 3">
    <name type="scientific">Flectobacillus longus</name>
    <dbReference type="NCBI Taxonomy" id="2984207"/>
    <lineage>
        <taxon>Bacteria</taxon>
        <taxon>Pseudomonadati</taxon>
        <taxon>Bacteroidota</taxon>
        <taxon>Cytophagia</taxon>
        <taxon>Cytophagales</taxon>
        <taxon>Flectobacillaceae</taxon>
        <taxon>Flectobacillus</taxon>
    </lineage>
</organism>
<evidence type="ECO:0000313" key="3">
    <source>
        <dbReference type="Proteomes" id="UP001236569"/>
    </source>
</evidence>
<dbReference type="EMBL" id="JASHID010000029">
    <property type="protein sequence ID" value="MDI9867375.1"/>
    <property type="molecule type" value="Genomic_DNA"/>
</dbReference>
<dbReference type="NCBIfam" id="TIGR01451">
    <property type="entry name" value="B_ant_repeat"/>
    <property type="match status" value="1"/>
</dbReference>
<dbReference type="Pfam" id="PF01345">
    <property type="entry name" value="DUF11"/>
    <property type="match status" value="1"/>
</dbReference>
<dbReference type="InterPro" id="IPR047589">
    <property type="entry name" value="DUF11_rpt"/>
</dbReference>
<keyword evidence="3" id="KW-1185">Reference proteome</keyword>
<sequence length="998" mass="103164">VATANNDVLNAPFGVTSAVSVLSNDDFLPVLSTVITRTGGDASGVVTFAPTTGIMSYTPASSEPGGSNVTVIYQVCNTLVSPQVCASATVTITVPLAGDADGDGDPDNTDPSKNDACVWGPNQVLANTLLTWRNADCDGDGVTNYAEATGADGDASTTGDNTNPKSACSLNLSQVTLVATSTGDCDGDGVMDKDEINGLDDNPLTLSDNTNPNDPCSYNKADQVIGNVNSDWLTLDCDKDGNPNSTDLNPQVATANNDVLNAPFGVTSAVSVLSNDDFLPVLSTVITRTGGDASGVVTFAPTTGIMSYTPASSEPGGSNVTVIYQVCNTLVSPQVCASATVTITVPLAGDADGDGDPDNTDPSKNDACVWGPNQVLANTLLTWRNADCDGDGVTNYAEATGADGDASTTGDNTNPKSACSLNLSQVTLVATSTGDCDGDGVMDKDEINGLDDNPLTLSDNTNPNDPCSYNKANQVIGNVNSDWLTLDCDKDGNPNSTDLNPQVATANNDVLNAPFGVTSAVSVLSNDDFLPVLSTVITRTGGDASGVVTFAPTTGIMSYTPASSEPGGSNVTVIYQVCNTLVSPQVCASATVTITVPPVPRLSIAKAAPVGSVNAFDNFTYTITVSNMGTASTTGTITVKDTLQSGLSFVSSSTATGWSCSSSGQVVTCVRTSNIPSGTNSSFSLTVTALSNGVYQNKAGVYGGGDPVATNGVSAAQSNNTSVSVGQSVVKLTAKVFLRGAYDTSVGLMLDGLRSQGLIPLVQPYGKGSYTDIPHIGTDEATTTSVLAVTGNNAIVDWVSVELRDKNNPSTILYSRSGLLQRDGDIVDVDGVSCLSFVGAIPESYFVSVRHRNHLGAMTANTISLTSSCSALVDFTSPSLNVYKKAVTDPEYTAYPTVDLGSVRALWGGNASPDRFVIYQGPNNDRTFIGSVVLTDAGNTEGLNNYMVTGYLRPDINLDGLVIFQGPNNDVNLLFNEIFTHPENVEKLNNFIIYQQLP</sequence>